<evidence type="ECO:0000313" key="5">
    <source>
        <dbReference type="EMBL" id="QWV92357.1"/>
    </source>
</evidence>
<proteinExistence type="inferred from homology"/>
<dbReference type="HAMAP" id="MF_00772">
    <property type="entry name" value="OGT"/>
    <property type="match status" value="1"/>
</dbReference>
<reference evidence="5 6" key="1">
    <citation type="submission" date="2021-06" db="EMBL/GenBank/DDBJ databases">
        <title>Gemonas diversity in paddy soil.</title>
        <authorList>
            <person name="Liu G."/>
        </authorList>
    </citation>
    <scope>NUCLEOTIDE SEQUENCE [LARGE SCALE GENOMIC DNA]</scope>
    <source>
        <strain evidence="5 6">RG10</strain>
    </source>
</reference>
<dbReference type="PANTHER" id="PTHR10815">
    <property type="entry name" value="METHYLATED-DNA--PROTEIN-CYSTEINE METHYLTRANSFERASE"/>
    <property type="match status" value="1"/>
</dbReference>
<evidence type="ECO:0000256" key="1">
    <source>
        <dbReference type="ARBA" id="ARBA00022490"/>
    </source>
</evidence>
<keyword evidence="2" id="KW-0234">DNA repair</keyword>
<accession>A0ABX8J4V7</accession>
<name>A0ABX8J4V7_9BACT</name>
<comment type="catalytic activity">
    <reaction evidence="2">
        <text>a 4-O-methyl-thymidine in DNA + L-cysteinyl-[protein] = a thymidine in DNA + S-methyl-L-cysteinyl-[protein]</text>
        <dbReference type="Rhea" id="RHEA:53428"/>
        <dbReference type="Rhea" id="RHEA-COMP:10131"/>
        <dbReference type="Rhea" id="RHEA-COMP:10132"/>
        <dbReference type="Rhea" id="RHEA-COMP:13555"/>
        <dbReference type="Rhea" id="RHEA-COMP:13556"/>
        <dbReference type="ChEBI" id="CHEBI:29950"/>
        <dbReference type="ChEBI" id="CHEBI:82612"/>
        <dbReference type="ChEBI" id="CHEBI:137386"/>
        <dbReference type="ChEBI" id="CHEBI:137387"/>
        <dbReference type="EC" id="2.1.1.63"/>
    </reaction>
</comment>
<feature type="domain" description="Methylated-DNA-[protein]-cysteine S-methyltransferase DNA binding" evidence="3">
    <location>
        <begin position="81"/>
        <end position="165"/>
    </location>
</feature>
<dbReference type="PROSITE" id="PS00374">
    <property type="entry name" value="MGMT"/>
    <property type="match status" value="1"/>
</dbReference>
<comment type="miscellaneous">
    <text evidence="2">This enzyme catalyzes only one turnover and therefore is not strictly catalytic. According to one definition, an enzyme is a biocatalyst that acts repeatedly and over many reaction cycles.</text>
</comment>
<dbReference type="InterPro" id="IPR014048">
    <property type="entry name" value="MethylDNA_cys_MeTrfase_DNA-bd"/>
</dbReference>
<feature type="active site" description="Nucleophile; methyl group acceptor" evidence="2">
    <location>
        <position position="136"/>
    </location>
</feature>
<dbReference type="EMBL" id="CP076723">
    <property type="protein sequence ID" value="QWV92357.1"/>
    <property type="molecule type" value="Genomic_DNA"/>
</dbReference>
<dbReference type="CDD" id="cd06445">
    <property type="entry name" value="ATase"/>
    <property type="match status" value="1"/>
</dbReference>
<sequence>MMYVARYASPLGGIMLASDGDSLVGLWLEGQKYFAASLQEGTEEKPDLPALVAARQWLDAYFRGERPAIADLPLAPKGGSFRRAVWDILCEIPYGKVFTYGEIAKRIAAQTGKATMSAQAVGGAVGHNPISIIIPCHRVVGTNGSLTGYAGGIDKKIKLLQHEGADLSRLWLPGQGTAL</sequence>
<dbReference type="Pfam" id="PF01035">
    <property type="entry name" value="DNA_binding_1"/>
    <property type="match status" value="1"/>
</dbReference>
<keyword evidence="6" id="KW-1185">Reference proteome</keyword>
<dbReference type="NCBIfam" id="TIGR00589">
    <property type="entry name" value="ogt"/>
    <property type="match status" value="1"/>
</dbReference>
<dbReference type="InterPro" id="IPR023546">
    <property type="entry name" value="MGMT"/>
</dbReference>
<feature type="domain" description="Methylguanine DNA methyltransferase ribonuclease-like" evidence="4">
    <location>
        <begin position="2"/>
        <end position="75"/>
    </location>
</feature>
<keyword evidence="2" id="KW-0227">DNA damage</keyword>
<comment type="catalytic activity">
    <reaction evidence="2">
        <text>a 6-O-methyl-2'-deoxyguanosine in DNA + L-cysteinyl-[protein] = S-methyl-L-cysteinyl-[protein] + a 2'-deoxyguanosine in DNA</text>
        <dbReference type="Rhea" id="RHEA:24000"/>
        <dbReference type="Rhea" id="RHEA-COMP:10131"/>
        <dbReference type="Rhea" id="RHEA-COMP:10132"/>
        <dbReference type="Rhea" id="RHEA-COMP:11367"/>
        <dbReference type="Rhea" id="RHEA-COMP:11368"/>
        <dbReference type="ChEBI" id="CHEBI:29950"/>
        <dbReference type="ChEBI" id="CHEBI:82612"/>
        <dbReference type="ChEBI" id="CHEBI:85445"/>
        <dbReference type="ChEBI" id="CHEBI:85448"/>
        <dbReference type="EC" id="2.1.1.63"/>
    </reaction>
</comment>
<comment type="function">
    <text evidence="2">Involved in the cellular defense against the biological effects of O6-methylguanine (O6-MeG) and O4-methylthymine (O4-MeT) in DNA. Repairs the methylated nucleobase in DNA by stoichiometrically transferring the methyl group to a cysteine residue in the enzyme. This is a suicide reaction: the enzyme is irreversibly inactivated.</text>
</comment>
<dbReference type="Proteomes" id="UP000683557">
    <property type="component" value="Chromosome"/>
</dbReference>
<keyword evidence="2" id="KW-0489">Methyltransferase</keyword>
<keyword evidence="2" id="KW-0808">Transferase</keyword>
<evidence type="ECO:0000256" key="2">
    <source>
        <dbReference type="HAMAP-Rule" id="MF_00772"/>
    </source>
</evidence>
<evidence type="ECO:0000259" key="4">
    <source>
        <dbReference type="Pfam" id="PF02870"/>
    </source>
</evidence>
<protein>
    <recommendedName>
        <fullName evidence="2">Methylated-DNA--protein-cysteine methyltransferase</fullName>
        <ecNumber evidence="2">2.1.1.63</ecNumber>
    </recommendedName>
    <alternativeName>
        <fullName evidence="2">6-O-methylguanine-DNA methyltransferase</fullName>
        <shortName evidence="2">MGMT</shortName>
    </alternativeName>
    <alternativeName>
        <fullName evidence="2">O-6-methylguanine-DNA-alkyltransferase</fullName>
    </alternativeName>
</protein>
<dbReference type="EC" id="2.1.1.63" evidence="2"/>
<dbReference type="PANTHER" id="PTHR10815:SF5">
    <property type="entry name" value="METHYLATED-DNA--PROTEIN-CYSTEINE METHYLTRANSFERASE"/>
    <property type="match status" value="1"/>
</dbReference>
<organism evidence="5 6">
    <name type="scientific">Geomonas oryzisoli</name>
    <dbReference type="NCBI Taxonomy" id="2847992"/>
    <lineage>
        <taxon>Bacteria</taxon>
        <taxon>Pseudomonadati</taxon>
        <taxon>Thermodesulfobacteriota</taxon>
        <taxon>Desulfuromonadia</taxon>
        <taxon>Geobacterales</taxon>
        <taxon>Geobacteraceae</taxon>
        <taxon>Geomonas</taxon>
    </lineage>
</organism>
<evidence type="ECO:0000259" key="3">
    <source>
        <dbReference type="Pfam" id="PF01035"/>
    </source>
</evidence>
<gene>
    <name evidence="5" type="ORF">KP004_14205</name>
</gene>
<keyword evidence="1 2" id="KW-0963">Cytoplasm</keyword>
<dbReference type="Pfam" id="PF02870">
    <property type="entry name" value="Methyltransf_1N"/>
    <property type="match status" value="1"/>
</dbReference>
<comment type="similarity">
    <text evidence="2">Belongs to the MGMT family.</text>
</comment>
<comment type="subcellular location">
    <subcellularLocation>
        <location evidence="2">Cytoplasm</location>
    </subcellularLocation>
</comment>
<evidence type="ECO:0000313" key="6">
    <source>
        <dbReference type="Proteomes" id="UP000683557"/>
    </source>
</evidence>
<dbReference type="InterPro" id="IPR008332">
    <property type="entry name" value="MethylG_MeTrfase_N"/>
</dbReference>
<dbReference type="InterPro" id="IPR001497">
    <property type="entry name" value="MethylDNA_cys_MeTrfase_AS"/>
</dbReference>
<dbReference type="RefSeq" id="WP_216799171.1">
    <property type="nucleotide sequence ID" value="NZ_CP076723.1"/>
</dbReference>